<sequence length="797" mass="85987">MSVRGADCGHTQPASSSGRAGARGGPGGAGVVAVGCGRTGTERWGRRGERCSHGGRRLALDPSVCETAGRCSPASCEKMSYGSIAGSGGLGSRGPFGGPSQQGYQPLECTKCWTKYGIRHFPCPSPESSLQDPCVGEDGDGDPGPAGTPRGPRARKRGPGVTPDGSGTPEPISLPAGPQKEPATRARGHMASTTRAKKRKPNFCPQETEVLVARVSKHHQLLFGTGLPRAEPARRYRVWSRILQAVNALGYCRRDLVDLKHKWRDLRAVVRRKLGELPGAPQALPLTPLEQAVAKTFSFQAPPSEGLGPEPRRATQMDPSDLQELFQETSANIFRINSNVTSLEQSLRSLGTPGDTQELRDSLHTVQQETNRTVAASASALKQTAELLRGCPRQEHLQLDRLKTQLSDAVQRYGVVQKKIAEKSRALLPTAQRGGKQQSPQAAFAELADDEKIFNGGDGVWSGHEQALLPEITEEDLEAIRLREEAILQIESDLLDVNQIIKDLASMVSEQGEAIGSSSSKASCGRSSSPEPAVAALLPGPGPHLRTKTRKPNFSPQETEVLVQRVARHYSLLFGALRGPPARKHRVWSKILQAVNALGYCRRDLGDVKHKWRDLRGVVRRKLAECPRTPAVLTPVERMVAETFTAPGTPGEGRAVKPLPNSIEAGLEAASSHTEAASELLAGASRHQLTRRTRSLAACGSPCGHWMGRARPKPTPWTLEEPSPWPPPHPPRPPPRAQCPRWPRFLGQLGPRRPPQQDPSPPGRLRGLRPRSWSGGCWTCSGGRVPCSAPGPSSRAR</sequence>
<dbReference type="Pfam" id="PF14523">
    <property type="entry name" value="Syntaxin_2"/>
    <property type="match status" value="1"/>
</dbReference>
<reference evidence="3" key="1">
    <citation type="submission" date="2019-03" db="EMBL/GenBank/DDBJ databases">
        <title>Genome sequencing and reference-guided assembly of Black Bengal Goat (Capra hircus).</title>
        <authorList>
            <person name="Siddiki A.Z."/>
            <person name="Baten A."/>
            <person name="Billah M."/>
            <person name="Alam M.A.U."/>
            <person name="Shawrob K.S.M."/>
            <person name="Saha S."/>
            <person name="Chowdhury M."/>
            <person name="Rahman A.H."/>
            <person name="Stear M."/>
            <person name="Miah G."/>
            <person name="Das G.B."/>
            <person name="Hossain M.M."/>
            <person name="Kumkum M."/>
            <person name="Islam M.S."/>
            <person name="Mollah A.M."/>
            <person name="Ahsan A."/>
            <person name="Tusar F."/>
            <person name="Khan M.K.I."/>
        </authorList>
    </citation>
    <scope>NUCLEOTIDE SEQUENCE [LARGE SCALE GENOMIC DNA]</scope>
</reference>
<evidence type="ECO:0000313" key="3">
    <source>
        <dbReference type="Ensembl" id="ENSCHIP00010031037.1"/>
    </source>
</evidence>
<reference evidence="3" key="2">
    <citation type="submission" date="2025-08" db="UniProtKB">
        <authorList>
            <consortium name="Ensembl"/>
        </authorList>
    </citation>
    <scope>IDENTIFICATION</scope>
</reference>
<feature type="compositionally biased region" description="Pro residues" evidence="1">
    <location>
        <begin position="723"/>
        <end position="737"/>
    </location>
</feature>
<dbReference type="InterPro" id="IPR010989">
    <property type="entry name" value="SNARE"/>
</dbReference>
<dbReference type="Gene3D" id="1.20.58.70">
    <property type="match status" value="1"/>
</dbReference>
<dbReference type="InterPro" id="IPR006011">
    <property type="entry name" value="Syntaxin_N"/>
</dbReference>
<dbReference type="PANTHER" id="PTHR23098:SF22">
    <property type="entry name" value="MYB-LIKE DOMAIN-CONTAINING PROTEIN"/>
    <property type="match status" value="1"/>
</dbReference>
<dbReference type="GO" id="GO:0016020">
    <property type="term" value="C:membrane"/>
    <property type="evidence" value="ECO:0007669"/>
    <property type="project" value="InterPro"/>
</dbReference>
<organism evidence="3">
    <name type="scientific">Capra hircus</name>
    <name type="common">Goat</name>
    <dbReference type="NCBI Taxonomy" id="9925"/>
    <lineage>
        <taxon>Eukaryota</taxon>
        <taxon>Metazoa</taxon>
        <taxon>Chordata</taxon>
        <taxon>Craniata</taxon>
        <taxon>Vertebrata</taxon>
        <taxon>Euteleostomi</taxon>
        <taxon>Mammalia</taxon>
        <taxon>Eutheria</taxon>
        <taxon>Laurasiatheria</taxon>
        <taxon>Artiodactyla</taxon>
        <taxon>Ruminantia</taxon>
        <taxon>Pecora</taxon>
        <taxon>Bovidae</taxon>
        <taxon>Caprinae</taxon>
        <taxon>Capra</taxon>
    </lineage>
</organism>
<dbReference type="Pfam" id="PF13873">
    <property type="entry name" value="Myb_DNA-bind_5"/>
    <property type="match status" value="2"/>
</dbReference>
<dbReference type="GO" id="GO:0016192">
    <property type="term" value="P:vesicle-mediated transport"/>
    <property type="evidence" value="ECO:0007669"/>
    <property type="project" value="InterPro"/>
</dbReference>
<feature type="region of interest" description="Disordered" evidence="1">
    <location>
        <begin position="127"/>
        <end position="200"/>
    </location>
</feature>
<protein>
    <recommendedName>
        <fullName evidence="2">Syntaxin N-terminal domain-containing protein</fullName>
    </recommendedName>
</protein>
<accession>A0A8C2RMT2</accession>
<dbReference type="FunFam" id="1.20.58.70:FF:000014">
    <property type="entry name" value="t-SNARE domain containing 1"/>
    <property type="match status" value="1"/>
</dbReference>
<proteinExistence type="predicted"/>
<dbReference type="Ensembl" id="ENSCHIT00010043708.1">
    <property type="protein sequence ID" value="ENSCHIP00010031037.1"/>
    <property type="gene ID" value="ENSCHIG00010022958.1"/>
</dbReference>
<dbReference type="PANTHER" id="PTHR23098">
    <property type="entry name" value="AGAP001331-PA-RELATED"/>
    <property type="match status" value="1"/>
</dbReference>
<evidence type="ECO:0000256" key="1">
    <source>
        <dbReference type="SAM" id="MobiDB-lite"/>
    </source>
</evidence>
<dbReference type="InterPro" id="IPR028002">
    <property type="entry name" value="Myb_DNA-bind_5"/>
</dbReference>
<feature type="region of interest" description="Disordered" evidence="1">
    <location>
        <begin position="1"/>
        <end position="26"/>
    </location>
</feature>
<dbReference type="Gene3D" id="1.20.5.110">
    <property type="match status" value="1"/>
</dbReference>
<feature type="compositionally biased region" description="Pro residues" evidence="1">
    <location>
        <begin position="752"/>
        <end position="762"/>
    </location>
</feature>
<name>A0A8C2RMT2_CAPHI</name>
<evidence type="ECO:0000259" key="2">
    <source>
        <dbReference type="SMART" id="SM00503"/>
    </source>
</evidence>
<dbReference type="AlphaFoldDB" id="A0A8C2RMT2"/>
<dbReference type="SMART" id="SM00503">
    <property type="entry name" value="SynN"/>
    <property type="match status" value="1"/>
</dbReference>
<feature type="region of interest" description="Disordered" evidence="1">
    <location>
        <begin position="700"/>
        <end position="776"/>
    </location>
</feature>
<dbReference type="GO" id="GO:0005634">
    <property type="term" value="C:nucleus"/>
    <property type="evidence" value="ECO:0007669"/>
    <property type="project" value="TreeGrafter"/>
</dbReference>
<dbReference type="SUPFAM" id="SSF47661">
    <property type="entry name" value="t-snare proteins"/>
    <property type="match status" value="1"/>
</dbReference>
<feature type="domain" description="Syntaxin N-terminal" evidence="2">
    <location>
        <begin position="314"/>
        <end position="425"/>
    </location>
</feature>